<dbReference type="Proteomes" id="UP000018780">
    <property type="component" value="Chromosome"/>
</dbReference>
<sequence length="127" mass="13121">MNKTVLLLPLLALAACGDEFSYPSQLERQSQAAAQAASTPVDQITLARGASINGGNFQVLGPLKTSVGKPTAFHPAPTVADAEQKLRIEAAKLGADAVIETEIGDVVICPLSWGCRAASGTAVKLSY</sequence>
<accession>V9VMB4</accession>
<dbReference type="EMBL" id="CP006773">
    <property type="protein sequence ID" value="AHC99720.1"/>
    <property type="molecule type" value="Genomic_DNA"/>
</dbReference>
<dbReference type="HOGENOM" id="CLU_1967804_0_0_5"/>
<proteinExistence type="predicted"/>
<evidence type="ECO:0000313" key="1">
    <source>
        <dbReference type="EMBL" id="AHC99720.1"/>
    </source>
</evidence>
<dbReference type="PATRIC" id="fig|999552.6.peg.480"/>
<evidence type="ECO:0008006" key="3">
    <source>
        <dbReference type="Google" id="ProtNLM"/>
    </source>
</evidence>
<organism evidence="1 2">
    <name type="scientific">Leisingera methylohalidivorans DSM 14336</name>
    <dbReference type="NCBI Taxonomy" id="999552"/>
    <lineage>
        <taxon>Bacteria</taxon>
        <taxon>Pseudomonadati</taxon>
        <taxon>Pseudomonadota</taxon>
        <taxon>Alphaproteobacteria</taxon>
        <taxon>Rhodobacterales</taxon>
        <taxon>Roseobacteraceae</taxon>
        <taxon>Leisingera</taxon>
    </lineage>
</organism>
<name>V9VMB4_9RHOB</name>
<dbReference type="OrthoDB" id="7864788at2"/>
<keyword evidence="2" id="KW-1185">Reference proteome</keyword>
<dbReference type="RefSeq" id="WP_024088798.1">
    <property type="nucleotide sequence ID" value="NC_023135.1"/>
</dbReference>
<dbReference type="KEGG" id="lmd:METH_02420"/>
<dbReference type="Gene3D" id="3.30.110.70">
    <property type="entry name" value="Hypothetical protein apc22750. Chain B"/>
    <property type="match status" value="1"/>
</dbReference>
<protein>
    <recommendedName>
        <fullName evidence="3">Lipoprotein</fullName>
    </recommendedName>
</protein>
<evidence type="ECO:0000313" key="2">
    <source>
        <dbReference type="Proteomes" id="UP000018780"/>
    </source>
</evidence>
<dbReference type="AlphaFoldDB" id="V9VMB4"/>
<reference evidence="1 2" key="1">
    <citation type="submission" date="2013-09" db="EMBL/GenBank/DDBJ databases">
        <authorList>
            <consortium name="DOE Joint Genome Institute"/>
            <person name="Klenk H.-P."/>
            <person name="Huntemann M."/>
            <person name="Han J."/>
            <person name="Chen A."/>
            <person name="Kyrpides N."/>
            <person name="Mavromatis K."/>
            <person name="Markowitz V."/>
            <person name="Palaniappan K."/>
            <person name="Ivanova N."/>
            <person name="Schaumberg A."/>
            <person name="Pati A."/>
            <person name="Liolios K."/>
            <person name="Nordberg H.P."/>
            <person name="Cantor M.N."/>
            <person name="Hua S.X."/>
            <person name="Woyke T."/>
        </authorList>
    </citation>
    <scope>NUCLEOTIDE SEQUENCE [LARGE SCALE GENOMIC DNA]</scope>
    <source>
        <strain evidence="1 2">DSM 14336</strain>
    </source>
</reference>
<gene>
    <name evidence="1" type="ORF">METH_02420</name>
</gene>
<dbReference type="PROSITE" id="PS51257">
    <property type="entry name" value="PROKAR_LIPOPROTEIN"/>
    <property type="match status" value="1"/>
</dbReference>